<protein>
    <submittedName>
        <fullName evidence="1">Uncharacterized protein</fullName>
    </submittedName>
</protein>
<name>A0ABV5ISX4_9ACTN</name>
<organism evidence="1 2">
    <name type="scientific">Nonomuraea spiralis</name>
    <dbReference type="NCBI Taxonomy" id="46182"/>
    <lineage>
        <taxon>Bacteria</taxon>
        <taxon>Bacillati</taxon>
        <taxon>Actinomycetota</taxon>
        <taxon>Actinomycetes</taxon>
        <taxon>Streptosporangiales</taxon>
        <taxon>Streptosporangiaceae</taxon>
        <taxon>Nonomuraea</taxon>
    </lineage>
</organism>
<gene>
    <name evidence="1" type="ORF">ACFFV7_41110</name>
</gene>
<dbReference type="Proteomes" id="UP001589647">
    <property type="component" value="Unassembled WGS sequence"/>
</dbReference>
<sequence length="41" mass="4690">MIAIAAAFLASPEFRGLPDADRNRLYEIDAALTERQRSRQR</sequence>
<dbReference type="RefSeq" id="WP_268246107.1">
    <property type="nucleotide sequence ID" value="NZ_BMRC01000018.1"/>
</dbReference>
<dbReference type="EMBL" id="JBHMEI010000063">
    <property type="protein sequence ID" value="MFB9207639.1"/>
    <property type="molecule type" value="Genomic_DNA"/>
</dbReference>
<evidence type="ECO:0000313" key="1">
    <source>
        <dbReference type="EMBL" id="MFB9207639.1"/>
    </source>
</evidence>
<accession>A0ABV5ISX4</accession>
<evidence type="ECO:0000313" key="2">
    <source>
        <dbReference type="Proteomes" id="UP001589647"/>
    </source>
</evidence>
<comment type="caution">
    <text evidence="1">The sequence shown here is derived from an EMBL/GenBank/DDBJ whole genome shotgun (WGS) entry which is preliminary data.</text>
</comment>
<keyword evidence="2" id="KW-1185">Reference proteome</keyword>
<proteinExistence type="predicted"/>
<reference evidence="1 2" key="1">
    <citation type="submission" date="2024-09" db="EMBL/GenBank/DDBJ databases">
        <authorList>
            <person name="Sun Q."/>
            <person name="Mori K."/>
        </authorList>
    </citation>
    <scope>NUCLEOTIDE SEQUENCE [LARGE SCALE GENOMIC DNA]</scope>
    <source>
        <strain evidence="1 2">CCM 3426</strain>
    </source>
</reference>